<organism evidence="1 2">
    <name type="scientific">Phytophthora megakarya</name>
    <dbReference type="NCBI Taxonomy" id="4795"/>
    <lineage>
        <taxon>Eukaryota</taxon>
        <taxon>Sar</taxon>
        <taxon>Stramenopiles</taxon>
        <taxon>Oomycota</taxon>
        <taxon>Peronosporomycetes</taxon>
        <taxon>Peronosporales</taxon>
        <taxon>Peronosporaceae</taxon>
        <taxon>Phytophthora</taxon>
    </lineage>
</organism>
<reference evidence="2" key="1">
    <citation type="submission" date="2017-03" db="EMBL/GenBank/DDBJ databases">
        <title>Phytopthora megakarya and P. palmivora, two closely related causual agents of cacao black pod achieved similar genome size and gene model numbers by different mechanisms.</title>
        <authorList>
            <person name="Ali S."/>
            <person name="Shao J."/>
            <person name="Larry D.J."/>
            <person name="Kronmiller B."/>
            <person name="Shen D."/>
            <person name="Strem M.D."/>
            <person name="Melnick R.L."/>
            <person name="Guiltinan M.J."/>
            <person name="Tyler B.M."/>
            <person name="Meinhardt L.W."/>
            <person name="Bailey B.A."/>
        </authorList>
    </citation>
    <scope>NUCLEOTIDE SEQUENCE [LARGE SCALE GENOMIC DNA]</scope>
    <source>
        <strain evidence="2">zdho120</strain>
    </source>
</reference>
<dbReference type="AlphaFoldDB" id="A0A225VIJ1"/>
<gene>
    <name evidence="1" type="ORF">PHMEG_00022502</name>
</gene>
<protein>
    <submittedName>
        <fullName evidence="1">Uncharacterized protein</fullName>
    </submittedName>
</protein>
<accession>A0A225VIJ1</accession>
<keyword evidence="2" id="KW-1185">Reference proteome</keyword>
<comment type="caution">
    <text evidence="1">The sequence shown here is derived from an EMBL/GenBank/DDBJ whole genome shotgun (WGS) entry which is preliminary data.</text>
</comment>
<proteinExistence type="predicted"/>
<feature type="non-terminal residue" evidence="1">
    <location>
        <position position="1"/>
    </location>
</feature>
<sequence length="70" mass="8427">QLLQEFDENVFVFVHNIPGPDKNLRYLYFIRRAQWQLQDGRRSLTWSMVIADSDSNRRSRSVEELQDNVE</sequence>
<evidence type="ECO:0000313" key="2">
    <source>
        <dbReference type="Proteomes" id="UP000198211"/>
    </source>
</evidence>
<name>A0A225VIJ1_9STRA</name>
<evidence type="ECO:0000313" key="1">
    <source>
        <dbReference type="EMBL" id="OWZ05416.1"/>
    </source>
</evidence>
<dbReference type="Proteomes" id="UP000198211">
    <property type="component" value="Unassembled WGS sequence"/>
</dbReference>
<dbReference type="EMBL" id="NBNE01004444">
    <property type="protein sequence ID" value="OWZ05416.1"/>
    <property type="molecule type" value="Genomic_DNA"/>
</dbReference>